<dbReference type="AlphaFoldDB" id="A0A7W2LNY1"/>
<evidence type="ECO:0000313" key="1">
    <source>
        <dbReference type="EMBL" id="MBA6144365.1"/>
    </source>
</evidence>
<organism evidence="1 2">
    <name type="scientific">Pseudomonas juntendi</name>
    <dbReference type="NCBI Taxonomy" id="2666183"/>
    <lineage>
        <taxon>Bacteria</taxon>
        <taxon>Pseudomonadati</taxon>
        <taxon>Pseudomonadota</taxon>
        <taxon>Gammaproteobacteria</taxon>
        <taxon>Pseudomonadales</taxon>
        <taxon>Pseudomonadaceae</taxon>
        <taxon>Pseudomonas</taxon>
    </lineage>
</organism>
<dbReference type="EMBL" id="JACGCZ010000033">
    <property type="protein sequence ID" value="MBA6144365.1"/>
    <property type="molecule type" value="Genomic_DNA"/>
</dbReference>
<sequence>MKALEPHIDKLFDENPILSQPFVHIYYQFCLVATLQFIREKQPPHSLAIPYTFILERIKDFSPQSLESCNEYLRNQNRKDLQNLNACANLNIVIPFIRSKIYSFIRESEHQSKVDYTDETALAHEIKDIIVTHLSLPIVANQPDDSRSWLSSVINRLKCKKPIHPTFYVDYLTEKYQALTNLFIEADIIPPSFYTQIGFSSIDSFAKIRNAFVSICQTYNDITILVFKYLEVNDLEDTATGDFLLQGLCMAKLGAAKLKKLVLDITGVEDSDYDKFAEFFFSGEGKNTNLSLKFLPPFWNISDDIYFSPSLVPALLGTRNLLISIQIDEDKNAEYGYDNLISHLFEPELLKRAQKHFENHGFSTALERNFSGGEIDLMVFCKASNTILTIQAKATLYPESARMVRRLDDRIKEAVAQTIKFDKLQAEPKEKLFKTSFADIDQTNQINHIRAILTNSSFGTTFSWKLLEQHDICPINCNLLKNALPNCKTLAELPKKIEAFITEINSKIETTDSIKVFNLPGHTIHQRHVEVKDMKILYDANYWGEQPKEQLTDI</sequence>
<evidence type="ECO:0000313" key="2">
    <source>
        <dbReference type="Proteomes" id="UP000590738"/>
    </source>
</evidence>
<accession>A0A7W2LNY1</accession>
<protein>
    <submittedName>
        <fullName evidence="1">Uncharacterized protein</fullName>
    </submittedName>
</protein>
<comment type="caution">
    <text evidence="1">The sequence shown here is derived from an EMBL/GenBank/DDBJ whole genome shotgun (WGS) entry which is preliminary data.</text>
</comment>
<reference evidence="1 2" key="1">
    <citation type="submission" date="2020-07" db="EMBL/GenBank/DDBJ databases">
        <title>Diversity of carbapenemase encoding genes among Pseudomonas putida group clinical isolates in a tertiary Brazilian hospital.</title>
        <authorList>
            <person name="Alberto-Lei F."/>
            <person name="Nodari C.S."/>
            <person name="Streling A.P."/>
            <person name="Paulino J.T."/>
            <person name="Bessa-Neto F.O."/>
            <person name="Cayo R."/>
            <person name="Gales A.C."/>
        </authorList>
    </citation>
    <scope>NUCLEOTIDE SEQUENCE [LARGE SCALE GENOMIC DNA]</scope>
    <source>
        <strain evidence="1 2">12273</strain>
    </source>
</reference>
<dbReference type="RefSeq" id="WP_182333966.1">
    <property type="nucleotide sequence ID" value="NZ_JACGCZ010000033.1"/>
</dbReference>
<dbReference type="Proteomes" id="UP000590738">
    <property type="component" value="Unassembled WGS sequence"/>
</dbReference>
<name>A0A7W2LNY1_9PSED</name>
<proteinExistence type="predicted"/>
<gene>
    <name evidence="1" type="ORF">H4B97_18140</name>
</gene>